<dbReference type="GO" id="GO:0003723">
    <property type="term" value="F:RNA binding"/>
    <property type="evidence" value="ECO:0007669"/>
    <property type="project" value="TreeGrafter"/>
</dbReference>
<feature type="region of interest" description="Disordered" evidence="3">
    <location>
        <begin position="1"/>
        <end position="91"/>
    </location>
</feature>
<dbReference type="PANTHER" id="PTHR12202">
    <property type="entry name" value="ESF1 HOMOLOG"/>
    <property type="match status" value="1"/>
</dbReference>
<organism evidence="5 6">
    <name type="scientific">Megaselia scalaris</name>
    <name type="common">Humpbacked fly</name>
    <name type="synonym">Phora scalaris</name>
    <dbReference type="NCBI Taxonomy" id="36166"/>
    <lineage>
        <taxon>Eukaryota</taxon>
        <taxon>Metazoa</taxon>
        <taxon>Ecdysozoa</taxon>
        <taxon>Arthropoda</taxon>
        <taxon>Hexapoda</taxon>
        <taxon>Insecta</taxon>
        <taxon>Pterygota</taxon>
        <taxon>Neoptera</taxon>
        <taxon>Endopterygota</taxon>
        <taxon>Diptera</taxon>
        <taxon>Brachycera</taxon>
        <taxon>Muscomorpha</taxon>
        <taxon>Platypezoidea</taxon>
        <taxon>Phoridae</taxon>
        <taxon>Megaseliini</taxon>
        <taxon>Megaselia</taxon>
    </lineage>
</organism>
<name>T1H2J3_MEGSC</name>
<dbReference type="InterPro" id="IPR039754">
    <property type="entry name" value="Esf1"/>
</dbReference>
<dbReference type="GO" id="GO:0005730">
    <property type="term" value="C:nucleolus"/>
    <property type="evidence" value="ECO:0007669"/>
    <property type="project" value="UniProtKB-SubCell"/>
</dbReference>
<dbReference type="EnsemblMetazoa" id="MESCA010441-RA">
    <property type="protein sequence ID" value="MESCA010441-PA"/>
    <property type="gene ID" value="MESCA010441"/>
</dbReference>
<feature type="compositionally biased region" description="Basic residues" evidence="3">
    <location>
        <begin position="72"/>
        <end position="81"/>
    </location>
</feature>
<evidence type="ECO:0000313" key="6">
    <source>
        <dbReference type="Proteomes" id="UP000015102"/>
    </source>
</evidence>
<reference evidence="6" key="1">
    <citation type="submission" date="2013-02" db="EMBL/GenBank/DDBJ databases">
        <authorList>
            <person name="Hughes D."/>
        </authorList>
    </citation>
    <scope>NUCLEOTIDE SEQUENCE</scope>
    <source>
        <strain>Durham</strain>
        <strain evidence="6">NC isolate 2 -- Noor lab</strain>
    </source>
</reference>
<reference evidence="5" key="2">
    <citation type="submission" date="2015-06" db="UniProtKB">
        <authorList>
            <consortium name="EnsemblMetazoa"/>
        </authorList>
    </citation>
    <scope>IDENTIFICATION</scope>
</reference>
<dbReference type="STRING" id="36166.T1H2J3"/>
<feature type="compositionally biased region" description="Basic and acidic residues" evidence="3">
    <location>
        <begin position="32"/>
        <end position="43"/>
    </location>
</feature>
<evidence type="ECO:0000256" key="3">
    <source>
        <dbReference type="SAM" id="MobiDB-lite"/>
    </source>
</evidence>
<dbReference type="Pfam" id="PF08159">
    <property type="entry name" value="NUC153"/>
    <property type="match status" value="1"/>
</dbReference>
<evidence type="ECO:0000313" key="5">
    <source>
        <dbReference type="EnsemblMetazoa" id="MESCA010441-PA"/>
    </source>
</evidence>
<protein>
    <recommendedName>
        <fullName evidence="4">NUC153 domain-containing protein</fullName>
    </recommendedName>
</protein>
<dbReference type="EMBL" id="CAQQ02144702">
    <property type="status" value="NOT_ANNOTATED_CDS"/>
    <property type="molecule type" value="Genomic_DNA"/>
</dbReference>
<dbReference type="PANTHER" id="PTHR12202:SF0">
    <property type="entry name" value="ESF1 HOMOLOG"/>
    <property type="match status" value="1"/>
</dbReference>
<dbReference type="Proteomes" id="UP000015102">
    <property type="component" value="Unassembled WGS sequence"/>
</dbReference>
<evidence type="ECO:0000256" key="2">
    <source>
        <dbReference type="ARBA" id="ARBA00023242"/>
    </source>
</evidence>
<dbReference type="InterPro" id="IPR012580">
    <property type="entry name" value="NUC153"/>
</dbReference>
<dbReference type="GO" id="GO:0006364">
    <property type="term" value="P:rRNA processing"/>
    <property type="evidence" value="ECO:0007669"/>
    <property type="project" value="InterPro"/>
</dbReference>
<sequence>MNDEYFAEEFANGDFEEPKPKKSKKDKKQNKKQREEDTVESKELSLLIDDEEEDGRSHFSLSKIQKAENKSGKKSRKNKKKGAQDSKDVDDFEINLEDNRFNALYTSKHFNIDPSDPKYKKTKGMEKIIHKKIQKNIKE</sequence>
<feature type="compositionally biased region" description="Basic residues" evidence="3">
    <location>
        <begin position="21"/>
        <end position="31"/>
    </location>
</feature>
<feature type="domain" description="NUC153" evidence="4">
    <location>
        <begin position="98"/>
        <end position="126"/>
    </location>
</feature>
<proteinExistence type="predicted"/>
<dbReference type="HOGENOM" id="CLU_1847402_0_0_1"/>
<evidence type="ECO:0000259" key="4">
    <source>
        <dbReference type="Pfam" id="PF08159"/>
    </source>
</evidence>
<dbReference type="AlphaFoldDB" id="T1H2J3"/>
<evidence type="ECO:0000256" key="1">
    <source>
        <dbReference type="ARBA" id="ARBA00004604"/>
    </source>
</evidence>
<accession>T1H2J3</accession>
<keyword evidence="6" id="KW-1185">Reference proteome</keyword>
<comment type="subcellular location">
    <subcellularLocation>
        <location evidence="1">Nucleus</location>
        <location evidence="1">Nucleolus</location>
    </subcellularLocation>
</comment>
<keyword evidence="2" id="KW-0539">Nucleus</keyword>